<dbReference type="KEGG" id="hcv:FTV88_0127"/>
<dbReference type="PIRSF" id="PIRSF037246">
    <property type="entry name" value="UCP037246"/>
    <property type="match status" value="1"/>
</dbReference>
<accession>A0A5Q2MYS5</accession>
<gene>
    <name evidence="2" type="ORF">FTV88_0127</name>
</gene>
<dbReference type="Proteomes" id="UP000366051">
    <property type="component" value="Chromosome"/>
</dbReference>
<reference evidence="3" key="1">
    <citation type="submission" date="2019-11" db="EMBL/GenBank/DDBJ databases">
        <title>Genome sequence of Heliorestis convoluta strain HH, an alkaliphilic and minimalistic phototrophic bacterium from a soda lake in Egypt.</title>
        <authorList>
            <person name="Dewey E.D."/>
            <person name="Stokes L.M."/>
            <person name="Burchell B.M."/>
            <person name="Shaffer K.N."/>
            <person name="Huntington A.M."/>
            <person name="Baker J.M."/>
            <person name="Nadendla S."/>
            <person name="Giglio M.G."/>
            <person name="Touchman J.W."/>
            <person name="Blankenship R.E."/>
            <person name="Madigan M.T."/>
            <person name="Sattley W.M."/>
        </authorList>
    </citation>
    <scope>NUCLEOTIDE SEQUENCE [LARGE SCALE GENOMIC DNA]</scope>
    <source>
        <strain evidence="3">HH</strain>
    </source>
</reference>
<dbReference type="Pfam" id="PF02229">
    <property type="entry name" value="PC4"/>
    <property type="match status" value="1"/>
</dbReference>
<dbReference type="GO" id="GO:0003677">
    <property type="term" value="F:DNA binding"/>
    <property type="evidence" value="ECO:0007669"/>
    <property type="project" value="InterPro"/>
</dbReference>
<dbReference type="InterPro" id="IPR017154">
    <property type="entry name" value="PC4-like"/>
</dbReference>
<name>A0A5Q2MYS5_9FIRM</name>
<dbReference type="EMBL" id="CP045875">
    <property type="protein sequence ID" value="QGG46306.1"/>
    <property type="molecule type" value="Genomic_DNA"/>
</dbReference>
<protein>
    <recommendedName>
        <fullName evidence="1">Transcriptional coactivator p15 (PC4) C-terminal domain-containing protein</fullName>
    </recommendedName>
</protein>
<keyword evidence="3" id="KW-1185">Reference proteome</keyword>
<dbReference type="InterPro" id="IPR003173">
    <property type="entry name" value="PC4_C"/>
</dbReference>
<feature type="domain" description="Transcriptional coactivator p15 (PC4) C-terminal" evidence="1">
    <location>
        <begin position="20"/>
        <end position="66"/>
    </location>
</feature>
<evidence type="ECO:0000313" key="2">
    <source>
        <dbReference type="EMBL" id="QGG46306.1"/>
    </source>
</evidence>
<dbReference type="OrthoDB" id="7067273at2"/>
<dbReference type="GO" id="GO:0006355">
    <property type="term" value="P:regulation of DNA-templated transcription"/>
    <property type="evidence" value="ECO:0007669"/>
    <property type="project" value="InterPro"/>
</dbReference>
<evidence type="ECO:0000313" key="3">
    <source>
        <dbReference type="Proteomes" id="UP000366051"/>
    </source>
</evidence>
<dbReference type="RefSeq" id="WP_153723902.1">
    <property type="nucleotide sequence ID" value="NZ_CP045875.1"/>
</dbReference>
<organism evidence="2 3">
    <name type="scientific">Heliorestis convoluta</name>
    <dbReference type="NCBI Taxonomy" id="356322"/>
    <lineage>
        <taxon>Bacteria</taxon>
        <taxon>Bacillati</taxon>
        <taxon>Bacillota</taxon>
        <taxon>Clostridia</taxon>
        <taxon>Eubacteriales</taxon>
        <taxon>Heliobacteriaceae</taxon>
        <taxon>Heliorestis</taxon>
    </lineage>
</organism>
<sequence length="73" mass="8435">MAEIKYNITQHFGTLSEGSKGWKKEVNLISWNDKAPKYDIRDWAPEHAKMGKGVTLTKEELIALRDMLNKMDL</sequence>
<dbReference type="AlphaFoldDB" id="A0A5Q2MYS5"/>
<dbReference type="Gene3D" id="2.30.31.70">
    <property type="match status" value="1"/>
</dbReference>
<proteinExistence type="predicted"/>
<evidence type="ECO:0000259" key="1">
    <source>
        <dbReference type="Pfam" id="PF02229"/>
    </source>
</evidence>